<comment type="caution">
    <text evidence="2">The sequence shown here is derived from an EMBL/GenBank/DDBJ whole genome shotgun (WGS) entry which is preliminary data.</text>
</comment>
<dbReference type="SUPFAM" id="SSF52141">
    <property type="entry name" value="Uracil-DNA glycosylase-like"/>
    <property type="match status" value="1"/>
</dbReference>
<organism evidence="2 3">
    <name type="scientific">Mitsuokella multacida</name>
    <dbReference type="NCBI Taxonomy" id="52226"/>
    <lineage>
        <taxon>Bacteria</taxon>
        <taxon>Bacillati</taxon>
        <taxon>Bacillota</taxon>
        <taxon>Negativicutes</taxon>
        <taxon>Selenomonadales</taxon>
        <taxon>Selenomonadaceae</taxon>
        <taxon>Mitsuokella</taxon>
    </lineage>
</organism>
<dbReference type="OrthoDB" id="9796171at2"/>
<keyword evidence="2" id="KW-0326">Glycosidase</keyword>
<dbReference type="InterPro" id="IPR026353">
    <property type="entry name" value="Hypoxan-DNA_Glyclase"/>
</dbReference>
<dbReference type="EC" id="3.2.2.15" evidence="2"/>
<dbReference type="SMART" id="SM00987">
    <property type="entry name" value="UreE_C"/>
    <property type="match status" value="1"/>
</dbReference>
<dbReference type="GO" id="GO:0033958">
    <property type="term" value="F:DNA-deoxyinosine glycosylase activity"/>
    <property type="evidence" value="ECO:0007669"/>
    <property type="project" value="UniProtKB-EC"/>
</dbReference>
<dbReference type="EMBL" id="QRHE01000014">
    <property type="protein sequence ID" value="RHF50531.1"/>
    <property type="molecule type" value="Genomic_DNA"/>
</dbReference>
<dbReference type="AlphaFoldDB" id="A0A414NUV7"/>
<dbReference type="CDD" id="cd10032">
    <property type="entry name" value="UDG-F6_HDG"/>
    <property type="match status" value="1"/>
</dbReference>
<evidence type="ECO:0000313" key="2">
    <source>
        <dbReference type="EMBL" id="RHF50531.1"/>
    </source>
</evidence>
<dbReference type="Pfam" id="PF03167">
    <property type="entry name" value="UDG"/>
    <property type="match status" value="1"/>
</dbReference>
<dbReference type="SMART" id="SM00986">
    <property type="entry name" value="UDG"/>
    <property type="match status" value="1"/>
</dbReference>
<name>A0A414NUV7_9FIRM</name>
<dbReference type="InterPro" id="IPR036895">
    <property type="entry name" value="Uracil-DNA_glycosylase-like_sf"/>
</dbReference>
<dbReference type="InterPro" id="IPR005122">
    <property type="entry name" value="Uracil-DNA_glycosylase-like"/>
</dbReference>
<reference evidence="2 3" key="1">
    <citation type="submission" date="2018-08" db="EMBL/GenBank/DDBJ databases">
        <title>A genome reference for cultivated species of the human gut microbiota.</title>
        <authorList>
            <person name="Zou Y."/>
            <person name="Xue W."/>
            <person name="Luo G."/>
        </authorList>
    </citation>
    <scope>NUCLEOTIDE SEQUENCE [LARGE SCALE GENOMIC DNA]</scope>
    <source>
        <strain evidence="2 3">AM25-21AC</strain>
    </source>
</reference>
<dbReference type="NCBIfam" id="TIGR04274">
    <property type="entry name" value="hypoxanDNAglyco"/>
    <property type="match status" value="1"/>
</dbReference>
<accession>A0A414NUV7</accession>
<feature type="domain" description="Uracil-DNA glycosylase-like" evidence="1">
    <location>
        <begin position="7"/>
        <end position="161"/>
    </location>
</feature>
<protein>
    <submittedName>
        <fullName evidence="2">DNA-deoxyinosine glycosylase</fullName>
        <ecNumber evidence="2">3.2.2.15</ecNumber>
    </submittedName>
</protein>
<gene>
    <name evidence="2" type="ORF">DW674_10775</name>
</gene>
<dbReference type="RefSeq" id="WP_118176836.1">
    <property type="nucleotide sequence ID" value="NZ_CATWTZ010000013.1"/>
</dbReference>
<evidence type="ECO:0000259" key="1">
    <source>
        <dbReference type="SMART" id="SM00986"/>
    </source>
</evidence>
<sequence length="174" mass="19712">MLCIGLRPNIDKDCRALILGSMPGVKSLEAQQYYAHPQNRFWPMMAHLLGEELPSAYEEKLAMLLRHHIALWDSIGSCEREGSLDSAIRNEQGNDFAALLQEYPGIRAIYFNGGKSAQAFKRYNKALLARPDIAFHAMPSTSPANARWRLPMLEETWRKALTESGILCYTENKN</sequence>
<dbReference type="Gene3D" id="3.40.470.10">
    <property type="entry name" value="Uracil-DNA glycosylase-like domain"/>
    <property type="match status" value="1"/>
</dbReference>
<evidence type="ECO:0000313" key="3">
    <source>
        <dbReference type="Proteomes" id="UP000283442"/>
    </source>
</evidence>
<dbReference type="Proteomes" id="UP000283442">
    <property type="component" value="Unassembled WGS sequence"/>
</dbReference>
<keyword evidence="2" id="KW-0378">Hydrolase</keyword>
<proteinExistence type="predicted"/>